<evidence type="ECO:0000256" key="1">
    <source>
        <dbReference type="ARBA" id="ARBA00004196"/>
    </source>
</evidence>
<evidence type="ECO:0000256" key="3">
    <source>
        <dbReference type="ARBA" id="ARBA00022448"/>
    </source>
</evidence>
<dbReference type="CDD" id="cd00995">
    <property type="entry name" value="PBP2_NikA_DppA_OppA_like"/>
    <property type="match status" value="1"/>
</dbReference>
<evidence type="ECO:0000313" key="7">
    <source>
        <dbReference type="Proteomes" id="UP001596978"/>
    </source>
</evidence>
<protein>
    <submittedName>
        <fullName evidence="6">ABC transporter substrate-binding protein</fullName>
    </submittedName>
</protein>
<dbReference type="Gene3D" id="3.10.105.10">
    <property type="entry name" value="Dipeptide-binding Protein, Domain 3"/>
    <property type="match status" value="1"/>
</dbReference>
<feature type="domain" description="Solute-binding protein family 5" evidence="5">
    <location>
        <begin position="13"/>
        <end position="390"/>
    </location>
</feature>
<dbReference type="PANTHER" id="PTHR30290">
    <property type="entry name" value="PERIPLASMIC BINDING COMPONENT OF ABC TRANSPORTER"/>
    <property type="match status" value="1"/>
</dbReference>
<dbReference type="PIRSF" id="PIRSF002741">
    <property type="entry name" value="MppA"/>
    <property type="match status" value="1"/>
</dbReference>
<gene>
    <name evidence="6" type="ORF">ACFQ1M_09065</name>
</gene>
<dbReference type="InterPro" id="IPR000914">
    <property type="entry name" value="SBP_5_dom"/>
</dbReference>
<keyword evidence="3" id="KW-0813">Transport</keyword>
<evidence type="ECO:0000256" key="4">
    <source>
        <dbReference type="ARBA" id="ARBA00022729"/>
    </source>
</evidence>
<comment type="caution">
    <text evidence="6">The sequence shown here is derived from an EMBL/GenBank/DDBJ whole genome shotgun (WGS) entry which is preliminary data.</text>
</comment>
<reference evidence="7" key="1">
    <citation type="journal article" date="2019" name="Int. J. Syst. Evol. Microbiol.">
        <title>The Global Catalogue of Microorganisms (GCM) 10K type strain sequencing project: providing services to taxonomists for standard genome sequencing and annotation.</title>
        <authorList>
            <consortium name="The Broad Institute Genomics Platform"/>
            <consortium name="The Broad Institute Genome Sequencing Center for Infectious Disease"/>
            <person name="Wu L."/>
            <person name="Ma J."/>
        </authorList>
    </citation>
    <scope>NUCLEOTIDE SEQUENCE [LARGE SCALE GENOMIC DNA]</scope>
    <source>
        <strain evidence="7">CCUG 62952</strain>
    </source>
</reference>
<dbReference type="Pfam" id="PF00496">
    <property type="entry name" value="SBP_bac_5"/>
    <property type="match status" value="1"/>
</dbReference>
<dbReference type="SUPFAM" id="SSF53850">
    <property type="entry name" value="Periplasmic binding protein-like II"/>
    <property type="match status" value="1"/>
</dbReference>
<dbReference type="PANTHER" id="PTHR30290:SF10">
    <property type="entry name" value="PERIPLASMIC OLIGOPEPTIDE-BINDING PROTEIN-RELATED"/>
    <property type="match status" value="1"/>
</dbReference>
<evidence type="ECO:0000313" key="6">
    <source>
        <dbReference type="EMBL" id="MFD0862360.1"/>
    </source>
</evidence>
<comment type="subcellular location">
    <subcellularLocation>
        <location evidence="1">Cell envelope</location>
    </subcellularLocation>
</comment>
<dbReference type="Proteomes" id="UP001596978">
    <property type="component" value="Unassembled WGS sequence"/>
</dbReference>
<evidence type="ECO:0000256" key="2">
    <source>
        <dbReference type="ARBA" id="ARBA00005695"/>
    </source>
</evidence>
<evidence type="ECO:0000259" key="5">
    <source>
        <dbReference type="Pfam" id="PF00496"/>
    </source>
</evidence>
<organism evidence="6 7">
    <name type="scientific">Sungkyunkwania multivorans</name>
    <dbReference type="NCBI Taxonomy" id="1173618"/>
    <lineage>
        <taxon>Bacteria</taxon>
        <taxon>Pseudomonadati</taxon>
        <taxon>Bacteroidota</taxon>
        <taxon>Flavobacteriia</taxon>
        <taxon>Flavobacteriales</taxon>
        <taxon>Flavobacteriaceae</taxon>
        <taxon>Sungkyunkwania</taxon>
    </lineage>
</organism>
<dbReference type="Gene3D" id="3.40.190.10">
    <property type="entry name" value="Periplasmic binding protein-like II"/>
    <property type="match status" value="1"/>
</dbReference>
<keyword evidence="7" id="KW-1185">Reference proteome</keyword>
<name>A0ABW3CXW0_9FLAO</name>
<sequence length="484" mass="55639">MFSSLLQLEDDLTPVPDLAKRWEISEDGLTYDFFLRDDVYFHKSPLFGKDSTRTVVANDFVYSFDRLKDAKVASPGGWVLNNVAQYSAINDSIFRIRLKNPFPAFLGLMTMQYVAVVPHEVAEHFGNDFRSHPIGTGPFKFKLWEENVKLVMRRNELYYEKDDKGQQLPYLEAIAVTFLPDKQSEFLQFAQGNIDFLNSLDNSYIDEILTADGKLREKYQEEVNMQKGPFLNTEFLGFYLDSKTPAVNSELIRKAVNYGFDRDKMMKYLRNSVGYPAYAGFIPKGMPGYKDIVYYDYQPKKAKALIEEYKALTGDQNPSIAIGTNSQYQDFCEYIQRELGKLGLEIAVEVMPAPTLRQKKSSGQLDVFRGSWIADYPDPENYLSVFYTPNFTPNGPNYTHFSDPAFDPLFERSFTITDKKKREALYTKMDSLVMSKAPVVPLYYDEVVRFTRKNVHGLGINPINLLTLKKVRKTPRSDVLIAKD</sequence>
<dbReference type="RefSeq" id="WP_386407198.1">
    <property type="nucleotide sequence ID" value="NZ_JBHTJH010000005.1"/>
</dbReference>
<accession>A0ABW3CXW0</accession>
<proteinExistence type="inferred from homology"/>
<comment type="similarity">
    <text evidence="2">Belongs to the bacterial solute-binding protein 5 family.</text>
</comment>
<keyword evidence="4" id="KW-0732">Signal</keyword>
<dbReference type="InterPro" id="IPR030678">
    <property type="entry name" value="Peptide/Ni-bd"/>
</dbReference>
<dbReference type="Gene3D" id="3.90.76.10">
    <property type="entry name" value="Dipeptide-binding Protein, Domain 1"/>
    <property type="match status" value="1"/>
</dbReference>
<dbReference type="InterPro" id="IPR039424">
    <property type="entry name" value="SBP_5"/>
</dbReference>
<dbReference type="EMBL" id="JBHTJH010000005">
    <property type="protein sequence ID" value="MFD0862360.1"/>
    <property type="molecule type" value="Genomic_DNA"/>
</dbReference>